<feature type="transmembrane region" description="Helical" evidence="1">
    <location>
        <begin position="6"/>
        <end position="25"/>
    </location>
</feature>
<evidence type="ECO:0000313" key="3">
    <source>
        <dbReference type="Proteomes" id="UP001222377"/>
    </source>
</evidence>
<sequence>MKFKAASVFILFIVLLGFLGLYFASSPSEMHEARRGHTASIPYTAHTGDMHTIKYNI</sequence>
<keyword evidence="1" id="KW-0812">Transmembrane</keyword>
<dbReference type="RefSeq" id="WP_169061491.1">
    <property type="nucleotide sequence ID" value="NZ_CP128501.1"/>
</dbReference>
<gene>
    <name evidence="2" type="ORF">PV946_08915</name>
</gene>
<keyword evidence="1" id="KW-0472">Membrane</keyword>
<accession>A0AAP4DIV8</accession>
<dbReference type="Proteomes" id="UP001222377">
    <property type="component" value="Unassembled WGS sequence"/>
</dbReference>
<evidence type="ECO:0000313" key="2">
    <source>
        <dbReference type="EMBL" id="MDF4193890.1"/>
    </source>
</evidence>
<organism evidence="2 3">
    <name type="scientific">Bacillus amyloliquefaciens</name>
    <name type="common">Bacillus velezensis</name>
    <dbReference type="NCBI Taxonomy" id="1390"/>
    <lineage>
        <taxon>Bacteria</taxon>
        <taxon>Bacillati</taxon>
        <taxon>Bacillota</taxon>
        <taxon>Bacilli</taxon>
        <taxon>Bacillales</taxon>
        <taxon>Bacillaceae</taxon>
        <taxon>Bacillus</taxon>
        <taxon>Bacillus amyloliquefaciens group</taxon>
    </lineage>
</organism>
<name>A0AAP4DIV8_BACAM</name>
<dbReference type="AlphaFoldDB" id="A0AAP4DIV8"/>
<evidence type="ECO:0000256" key="1">
    <source>
        <dbReference type="SAM" id="Phobius"/>
    </source>
</evidence>
<comment type="caution">
    <text evidence="2">The sequence shown here is derived from an EMBL/GenBank/DDBJ whole genome shotgun (WGS) entry which is preliminary data.</text>
</comment>
<dbReference type="EMBL" id="JARKHX010000003">
    <property type="protein sequence ID" value="MDF4193890.1"/>
    <property type="molecule type" value="Genomic_DNA"/>
</dbReference>
<keyword evidence="1" id="KW-1133">Transmembrane helix</keyword>
<protein>
    <submittedName>
        <fullName evidence="2">Uncharacterized protein</fullName>
    </submittedName>
</protein>
<proteinExistence type="predicted"/>
<reference evidence="2" key="1">
    <citation type="submission" date="2023-02" db="EMBL/GenBank/DDBJ databases">
        <title>Draft Whole-Genome Sequences of Bacillus Strains of Potential Probiotic for Poultry.</title>
        <authorList>
            <person name="Ma L.M."/>
            <person name="Lopez-Guerra N."/>
            <person name="Zhang G."/>
        </authorList>
    </citation>
    <scope>NUCLEOTIDE SEQUENCE</scope>
    <source>
        <strain evidence="2">OSU1013-24</strain>
    </source>
</reference>